<dbReference type="EMBL" id="BAAAUX010000014">
    <property type="protein sequence ID" value="GAA2796159.1"/>
    <property type="molecule type" value="Genomic_DNA"/>
</dbReference>
<dbReference type="InterPro" id="IPR051448">
    <property type="entry name" value="CdaR-like_regulators"/>
</dbReference>
<dbReference type="InterPro" id="IPR042070">
    <property type="entry name" value="PucR_C-HTH_sf"/>
</dbReference>
<protein>
    <submittedName>
        <fullName evidence="3">Helix-turn-helix domain-containing protein</fullName>
    </submittedName>
</protein>
<feature type="domain" description="PucR-like N-terminal" evidence="2">
    <location>
        <begin position="15"/>
        <end position="175"/>
    </location>
</feature>
<dbReference type="Pfam" id="PF25906">
    <property type="entry name" value="PucR-like_N"/>
    <property type="match status" value="1"/>
</dbReference>
<dbReference type="InterPro" id="IPR058663">
    <property type="entry name" value="PucR-like_N"/>
</dbReference>
<organism evidence="3 4">
    <name type="scientific">Saccharopolyspora taberi</name>
    <dbReference type="NCBI Taxonomy" id="60895"/>
    <lineage>
        <taxon>Bacteria</taxon>
        <taxon>Bacillati</taxon>
        <taxon>Actinomycetota</taxon>
        <taxon>Actinomycetes</taxon>
        <taxon>Pseudonocardiales</taxon>
        <taxon>Pseudonocardiaceae</taxon>
        <taxon>Saccharopolyspora</taxon>
    </lineage>
</organism>
<keyword evidence="4" id="KW-1185">Reference proteome</keyword>
<dbReference type="Pfam" id="PF13556">
    <property type="entry name" value="HTH_30"/>
    <property type="match status" value="1"/>
</dbReference>
<evidence type="ECO:0000313" key="4">
    <source>
        <dbReference type="Proteomes" id="UP001500979"/>
    </source>
</evidence>
<dbReference type="PANTHER" id="PTHR33744">
    <property type="entry name" value="CARBOHYDRATE DIACID REGULATOR"/>
    <property type="match status" value="1"/>
</dbReference>
<dbReference type="InterPro" id="IPR025736">
    <property type="entry name" value="PucR_C-HTH_dom"/>
</dbReference>
<dbReference type="Proteomes" id="UP001500979">
    <property type="component" value="Unassembled WGS sequence"/>
</dbReference>
<feature type="domain" description="PucR C-terminal helix-turn-helix" evidence="1">
    <location>
        <begin position="328"/>
        <end position="386"/>
    </location>
</feature>
<evidence type="ECO:0000259" key="2">
    <source>
        <dbReference type="Pfam" id="PF25906"/>
    </source>
</evidence>
<reference evidence="3 4" key="1">
    <citation type="journal article" date="2019" name="Int. J. Syst. Evol. Microbiol.">
        <title>The Global Catalogue of Microorganisms (GCM) 10K type strain sequencing project: providing services to taxonomists for standard genome sequencing and annotation.</title>
        <authorList>
            <consortium name="The Broad Institute Genomics Platform"/>
            <consortium name="The Broad Institute Genome Sequencing Center for Infectious Disease"/>
            <person name="Wu L."/>
            <person name="Ma J."/>
        </authorList>
    </citation>
    <scope>NUCLEOTIDE SEQUENCE [LARGE SCALE GENOMIC DNA]</scope>
    <source>
        <strain evidence="3 4">JCM 9383</strain>
    </source>
</reference>
<gene>
    <name evidence="3" type="ORF">GCM10010470_34110</name>
</gene>
<sequence>MTATPAEIAPAPLLRPALAAVLRSEIDDLTALILDEIQHVIPEYSRPSDTGYMHAISRGVEEALHEFVDRIADPGASRARCERIHRALGRNEMLAGRSLDNLQRAYRIGARLSWRRFMTVGERARIPHRTLVLLGEEIISHIDALANLAADGYLDAQSASRMLAGRRRRLLHLLVSDPLVSARELEEAAAAAQWPLPSEVVIAVLDRPVAEFEVPPPVLLDGLADLDGGEPFVLVPAGPAIDWHRVFADRRIAVTGPVALHDAADALRWARRVLVLVRQGLLPDRPVTWCDDHLAGVLLLSDEALALELVKRQLGPLVELDPEGWMPLAETLLWWIRAGGEVGGIAAGLGTTAEQVRDRLGRLEPLFGAVLRDPDSRFELEMALRAALLLLGGK</sequence>
<accession>A0ABN3VH80</accession>
<evidence type="ECO:0000259" key="1">
    <source>
        <dbReference type="Pfam" id="PF13556"/>
    </source>
</evidence>
<name>A0ABN3VH80_9PSEU</name>
<dbReference type="PANTHER" id="PTHR33744:SF1">
    <property type="entry name" value="DNA-BINDING TRANSCRIPTIONAL ACTIVATOR ADER"/>
    <property type="match status" value="1"/>
</dbReference>
<dbReference type="Gene3D" id="1.10.10.2840">
    <property type="entry name" value="PucR C-terminal helix-turn-helix domain"/>
    <property type="match status" value="1"/>
</dbReference>
<proteinExistence type="predicted"/>
<dbReference type="RefSeq" id="WP_344680777.1">
    <property type="nucleotide sequence ID" value="NZ_BAAAUX010000014.1"/>
</dbReference>
<comment type="caution">
    <text evidence="3">The sequence shown here is derived from an EMBL/GenBank/DDBJ whole genome shotgun (WGS) entry which is preliminary data.</text>
</comment>
<evidence type="ECO:0000313" key="3">
    <source>
        <dbReference type="EMBL" id="GAA2796159.1"/>
    </source>
</evidence>